<dbReference type="Gene3D" id="3.40.50.300">
    <property type="entry name" value="P-loop containing nucleotide triphosphate hydrolases"/>
    <property type="match status" value="1"/>
</dbReference>
<dbReference type="InterPro" id="IPR051396">
    <property type="entry name" value="Bact_Antivir_Def_Nuclease"/>
</dbReference>
<dbReference type="InterPro" id="IPR034139">
    <property type="entry name" value="TOPRIM_OLD"/>
</dbReference>
<dbReference type="Pfam" id="PF20469">
    <property type="entry name" value="OLD-like_TOPRIM"/>
    <property type="match status" value="1"/>
</dbReference>
<gene>
    <name evidence="3" type="ORF">KH389_22670</name>
</gene>
<feature type="domain" description="Endonuclease GajA/Old nuclease/RecF-like AAA" evidence="1">
    <location>
        <begin position="1"/>
        <end position="416"/>
    </location>
</feature>
<proteinExistence type="predicted"/>
<dbReference type="Proteomes" id="UP000678154">
    <property type="component" value="Chromosome"/>
</dbReference>
<feature type="domain" description="OLD protein-like TOPRIM" evidence="2">
    <location>
        <begin position="465"/>
        <end position="531"/>
    </location>
</feature>
<dbReference type="PANTHER" id="PTHR43581">
    <property type="entry name" value="ATP/GTP PHOSPHATASE"/>
    <property type="match status" value="1"/>
</dbReference>
<evidence type="ECO:0000313" key="3">
    <source>
        <dbReference type="EMBL" id="QVL21702.1"/>
    </source>
</evidence>
<reference evidence="3 4" key="1">
    <citation type="journal article" date="2016" name="J. Hazard. Mater.">
        <title>A newly isolated Pseudomonas putida S-1 strain for batch-mode-propanethiol degradation and continuous treatment of propanethiol-containing waste gas.</title>
        <authorList>
            <person name="Chen D.Z."/>
            <person name="Sun Y.M."/>
            <person name="Han L.M."/>
            <person name="Chen J."/>
            <person name="Ye J.X."/>
            <person name="Chen J.M."/>
        </authorList>
    </citation>
    <scope>NUCLEOTIDE SEQUENCE [LARGE SCALE GENOMIC DNA]</scope>
    <source>
        <strain evidence="3 4">S-1</strain>
    </source>
</reference>
<dbReference type="EMBL" id="CP074676">
    <property type="protein sequence ID" value="QVL21702.1"/>
    <property type="molecule type" value="Genomic_DNA"/>
</dbReference>
<dbReference type="PANTHER" id="PTHR43581:SF3">
    <property type="entry name" value="AAA+ ATPASE DOMAIN-CONTAINING PROTEIN"/>
    <property type="match status" value="1"/>
</dbReference>
<evidence type="ECO:0000259" key="1">
    <source>
        <dbReference type="Pfam" id="PF13175"/>
    </source>
</evidence>
<protein>
    <submittedName>
        <fullName evidence="3">AAA family ATPase</fullName>
    </submittedName>
</protein>
<dbReference type="InterPro" id="IPR041685">
    <property type="entry name" value="AAA_GajA/Old/RecF-like"/>
</dbReference>
<evidence type="ECO:0000313" key="4">
    <source>
        <dbReference type="Proteomes" id="UP000678154"/>
    </source>
</evidence>
<dbReference type="Pfam" id="PF13175">
    <property type="entry name" value="AAA_15"/>
    <property type="match status" value="1"/>
</dbReference>
<accession>A0ABX8DZZ9</accession>
<sequence length="670" mass="74276">MQLISAQVGPFRSINEQQNVEIDPQTTVLVGMNEAGKTVFLKALHKANDALDNEEFSLTDDYPRKDLAVYKRRHEESPDVAVTLVYRISEDELAEVNQALGASLGGGFEFSVSHKYSGNRTIGINVSDRAVLKKLSETTGLSSGVVTALSNAYSFTSANSALKQVADINEADKALQAQIESRVKAKPDSWGSVCTYEAWQVLSPKIPKFLYFSDYDLLPGKLNLKNLAARLAAAKSDPTNAHKQIEPKHQAVLALLRMADVRLEDFSDGAASYEDLKAQIEAVSINLTDQVLNFWKQNEDLEVEVDIRQDSKDAAPFNDGPNLYLRIRNRRHRGVSTPFDQRSRGFIWFFSFLVWFDSVQDQLKLKAPKSHSQLILLLDEPALALHALAQTDFLRYIDHLAKSHQVIYTTHSPFMINSDRLHQVRVVEDRPNVGTVISDNLSGSDARTIFPLQAALGWNIAQNLFIAKHNLLVEGVSELVLLQAMSKVVESAGGKGLNSNITIVPVGGLSNVATFISLLNGNGLKFAVLHDYNGRPDQKLDSLVQQKLLNKKQVFNFSQFRDVANIGKNTTASDLEDLLDVPTYLEFFNKAFAKELKGAMIAESALPQGDRIVQRVEKYLASEGVKVRQTPGYNHYAVAAAFTSDVPENVEEEVIQRFSALFEALNAALK</sequence>
<organism evidence="3 4">
    <name type="scientific">Pseudomonas qingdaonensis</name>
    <dbReference type="NCBI Taxonomy" id="2056231"/>
    <lineage>
        <taxon>Bacteria</taxon>
        <taxon>Pseudomonadati</taxon>
        <taxon>Pseudomonadota</taxon>
        <taxon>Gammaproteobacteria</taxon>
        <taxon>Pseudomonadales</taxon>
        <taxon>Pseudomonadaceae</taxon>
        <taxon>Pseudomonas</taxon>
    </lineage>
</organism>
<dbReference type="SUPFAM" id="SSF52540">
    <property type="entry name" value="P-loop containing nucleoside triphosphate hydrolases"/>
    <property type="match status" value="1"/>
</dbReference>
<evidence type="ECO:0000259" key="2">
    <source>
        <dbReference type="Pfam" id="PF20469"/>
    </source>
</evidence>
<keyword evidence="4" id="KW-1185">Reference proteome</keyword>
<dbReference type="CDD" id="cd00267">
    <property type="entry name" value="ABC_ATPase"/>
    <property type="match status" value="1"/>
</dbReference>
<dbReference type="CDD" id="cd01026">
    <property type="entry name" value="TOPRIM_OLD"/>
    <property type="match status" value="1"/>
</dbReference>
<name>A0ABX8DZZ9_9PSED</name>
<dbReference type="InterPro" id="IPR027417">
    <property type="entry name" value="P-loop_NTPase"/>
</dbReference>